<evidence type="ECO:0000313" key="2">
    <source>
        <dbReference type="Proteomes" id="UP001597353"/>
    </source>
</evidence>
<comment type="caution">
    <text evidence="1">The sequence shown here is derived from an EMBL/GenBank/DDBJ whole genome shotgun (WGS) entry which is preliminary data.</text>
</comment>
<accession>A0ABW4S6I3</accession>
<dbReference type="EMBL" id="JBHUGH010000009">
    <property type="protein sequence ID" value="MFD1913031.1"/>
    <property type="molecule type" value="Genomic_DNA"/>
</dbReference>
<evidence type="ECO:0000313" key="1">
    <source>
        <dbReference type="EMBL" id="MFD1913031.1"/>
    </source>
</evidence>
<name>A0ABW4S6I3_9RHOB</name>
<gene>
    <name evidence="1" type="ORF">ACFSGJ_12490</name>
</gene>
<evidence type="ECO:0008006" key="3">
    <source>
        <dbReference type="Google" id="ProtNLM"/>
    </source>
</evidence>
<proteinExistence type="predicted"/>
<protein>
    <recommendedName>
        <fullName evidence="3">1,4-alpha-glucan branching enzyme</fullName>
    </recommendedName>
</protein>
<reference evidence="2" key="1">
    <citation type="journal article" date="2019" name="Int. J. Syst. Evol. Microbiol.">
        <title>The Global Catalogue of Microorganisms (GCM) 10K type strain sequencing project: providing services to taxonomists for standard genome sequencing and annotation.</title>
        <authorList>
            <consortium name="The Broad Institute Genomics Platform"/>
            <consortium name="The Broad Institute Genome Sequencing Center for Infectious Disease"/>
            <person name="Wu L."/>
            <person name="Ma J."/>
        </authorList>
    </citation>
    <scope>NUCLEOTIDE SEQUENCE [LARGE SCALE GENOMIC DNA]</scope>
    <source>
        <strain evidence="2">CGMCC 4.7242</strain>
    </source>
</reference>
<sequence length="87" mass="10085">MTQSRRTRDHEVIRSWAEERDGHPAKVETEGDGGILRIDFNEPEDRLTAITWEEFFAIFDENDLEFLYQDETADGGTSRFNKFVAAS</sequence>
<dbReference type="Proteomes" id="UP001597353">
    <property type="component" value="Unassembled WGS sequence"/>
</dbReference>
<keyword evidence="2" id="KW-1185">Reference proteome</keyword>
<dbReference type="RefSeq" id="WP_390262200.1">
    <property type="nucleotide sequence ID" value="NZ_JBHUGH010000009.1"/>
</dbReference>
<organism evidence="1 2">
    <name type="scientific">Halodurantibacterium flavum</name>
    <dbReference type="NCBI Taxonomy" id="1382802"/>
    <lineage>
        <taxon>Bacteria</taxon>
        <taxon>Pseudomonadati</taxon>
        <taxon>Pseudomonadota</taxon>
        <taxon>Alphaproteobacteria</taxon>
        <taxon>Rhodobacterales</taxon>
        <taxon>Paracoccaceae</taxon>
        <taxon>Halodurantibacterium</taxon>
    </lineage>
</organism>